<dbReference type="InterPro" id="IPR010982">
    <property type="entry name" value="Lambda_DNA-bd_dom_sf"/>
</dbReference>
<evidence type="ECO:0000259" key="2">
    <source>
        <dbReference type="PROSITE" id="PS50943"/>
    </source>
</evidence>
<reference evidence="3" key="1">
    <citation type="journal article" date="2014" name="Int. J. Syst. Evol. Microbiol.">
        <title>Complete genome sequence of Corynebacterium casei LMG S-19264T (=DSM 44701T), isolated from a smear-ripened cheese.</title>
        <authorList>
            <consortium name="US DOE Joint Genome Institute (JGI-PGF)"/>
            <person name="Walter F."/>
            <person name="Albersmeier A."/>
            <person name="Kalinowski J."/>
            <person name="Ruckert C."/>
        </authorList>
    </citation>
    <scope>NUCLEOTIDE SEQUENCE</scope>
    <source>
        <strain evidence="3">CGMCC 4.7679</strain>
    </source>
</reference>
<dbReference type="PANTHER" id="PTHR35010">
    <property type="entry name" value="BLL4672 PROTEIN-RELATED"/>
    <property type="match status" value="1"/>
</dbReference>
<reference evidence="3" key="2">
    <citation type="submission" date="2020-09" db="EMBL/GenBank/DDBJ databases">
        <authorList>
            <person name="Sun Q."/>
            <person name="Zhou Y."/>
        </authorList>
    </citation>
    <scope>NUCLEOTIDE SEQUENCE</scope>
    <source>
        <strain evidence="3">CGMCC 4.7679</strain>
    </source>
</reference>
<dbReference type="Gene3D" id="1.10.260.40">
    <property type="entry name" value="lambda repressor-like DNA-binding domains"/>
    <property type="match status" value="1"/>
</dbReference>
<feature type="domain" description="HTH cro/C1-type" evidence="2">
    <location>
        <begin position="34"/>
        <end position="81"/>
    </location>
</feature>
<comment type="caution">
    <text evidence="3">The sequence shown here is derived from an EMBL/GenBank/DDBJ whole genome shotgun (WGS) entry which is preliminary data.</text>
</comment>
<dbReference type="PROSITE" id="PS50943">
    <property type="entry name" value="HTH_CROC1"/>
    <property type="match status" value="1"/>
</dbReference>
<dbReference type="GO" id="GO:0003677">
    <property type="term" value="F:DNA binding"/>
    <property type="evidence" value="ECO:0007669"/>
    <property type="project" value="InterPro"/>
</dbReference>
<name>A0A8H9MA29_9PSEU</name>
<dbReference type="CDD" id="cd00093">
    <property type="entry name" value="HTH_XRE"/>
    <property type="match status" value="1"/>
</dbReference>
<proteinExistence type="predicted"/>
<dbReference type="InterPro" id="IPR041413">
    <property type="entry name" value="MLTR_LBD"/>
</dbReference>
<evidence type="ECO:0000313" key="4">
    <source>
        <dbReference type="Proteomes" id="UP000658656"/>
    </source>
</evidence>
<dbReference type="SMART" id="SM00530">
    <property type="entry name" value="HTH_XRE"/>
    <property type="match status" value="1"/>
</dbReference>
<dbReference type="EMBL" id="BNAV01000003">
    <property type="protein sequence ID" value="GHF53791.1"/>
    <property type="molecule type" value="Genomic_DNA"/>
</dbReference>
<dbReference type="OrthoDB" id="4790304at2"/>
<protein>
    <submittedName>
        <fullName evidence="3">Transcriptional regulator</fullName>
    </submittedName>
</protein>
<organism evidence="3 4">
    <name type="scientific">Amycolatopsis bartoniae</name>
    <dbReference type="NCBI Taxonomy" id="941986"/>
    <lineage>
        <taxon>Bacteria</taxon>
        <taxon>Bacillati</taxon>
        <taxon>Actinomycetota</taxon>
        <taxon>Actinomycetes</taxon>
        <taxon>Pseudonocardiales</taxon>
        <taxon>Pseudonocardiaceae</taxon>
        <taxon>Amycolatopsis</taxon>
    </lineage>
</organism>
<dbReference type="Pfam" id="PF13560">
    <property type="entry name" value="HTH_31"/>
    <property type="match status" value="1"/>
</dbReference>
<dbReference type="SUPFAM" id="SSF47413">
    <property type="entry name" value="lambda repressor-like DNA-binding domains"/>
    <property type="match status" value="1"/>
</dbReference>
<dbReference type="Pfam" id="PF17765">
    <property type="entry name" value="MLTR_LBD"/>
    <property type="match status" value="1"/>
</dbReference>
<accession>A0A8H9MA29</accession>
<dbReference type="InterPro" id="IPR001387">
    <property type="entry name" value="Cro/C1-type_HTH"/>
</dbReference>
<evidence type="ECO:0000313" key="3">
    <source>
        <dbReference type="EMBL" id="GHF53791.1"/>
    </source>
</evidence>
<evidence type="ECO:0000256" key="1">
    <source>
        <dbReference type="SAM" id="MobiDB-lite"/>
    </source>
</evidence>
<dbReference type="Proteomes" id="UP000658656">
    <property type="component" value="Unassembled WGS sequence"/>
</dbReference>
<dbReference type="PANTHER" id="PTHR35010:SF2">
    <property type="entry name" value="BLL4672 PROTEIN"/>
    <property type="match status" value="1"/>
</dbReference>
<keyword evidence="4" id="KW-1185">Reference proteome</keyword>
<sequence>MAGTELGEFLRGRRGRVSPEDVGLTSYGTRRVPGLRREELAQLAGISVTYYTRLEQGQSRHASEAIVEALARALGLDDDERAHLHDLARPAPAKPRRRPRPAVVRDGTRRLITALGDVPAVVLGVRNEVLAWNRPGHLLLAGHLDFGTPDRPGERPNLTRMLFLDPHHRDLHVRWQEEAARAVASLRLVAGRHADDRELAELIGELTMRSPEFAALWAKHPVATCVSGTKHFRHPEVGELVLGFEALLLADDPGQRILMYTAEPGSPSEAALRLLTVGAAVTPAGPPASVPPRGPAPRSGRA</sequence>
<dbReference type="AlphaFoldDB" id="A0A8H9MA29"/>
<feature type="compositionally biased region" description="Pro residues" evidence="1">
    <location>
        <begin position="284"/>
        <end position="295"/>
    </location>
</feature>
<gene>
    <name evidence="3" type="ORF">GCM10017566_29040</name>
</gene>
<feature type="region of interest" description="Disordered" evidence="1">
    <location>
        <begin position="281"/>
        <end position="302"/>
    </location>
</feature>
<dbReference type="RefSeq" id="WP_145933939.1">
    <property type="nucleotide sequence ID" value="NZ_BNAV01000003.1"/>
</dbReference>
<dbReference type="Gene3D" id="3.30.450.180">
    <property type="match status" value="1"/>
</dbReference>